<dbReference type="PANTHER" id="PTHR42939:SF1">
    <property type="entry name" value="ABC TRANSPORTER ATP-BINDING PROTEIN ALBC-RELATED"/>
    <property type="match status" value="1"/>
</dbReference>
<dbReference type="InterPro" id="IPR027417">
    <property type="entry name" value="P-loop_NTPase"/>
</dbReference>
<keyword evidence="2" id="KW-0547">Nucleotide-binding</keyword>
<proteinExistence type="predicted"/>
<dbReference type="Gene3D" id="3.40.50.300">
    <property type="entry name" value="P-loop containing nucleotide triphosphate hydrolases"/>
    <property type="match status" value="1"/>
</dbReference>
<dbReference type="OrthoDB" id="9804819at2"/>
<dbReference type="SMART" id="SM00382">
    <property type="entry name" value="AAA"/>
    <property type="match status" value="1"/>
</dbReference>
<reference evidence="5 6" key="1">
    <citation type="submission" date="2019-11" db="EMBL/GenBank/DDBJ databases">
        <title>Draft genome sequences of five Paenibacillus species of dairy origin.</title>
        <authorList>
            <person name="Olajide A.M."/>
            <person name="Chen S."/>
            <person name="Lapointe G."/>
        </authorList>
    </citation>
    <scope>NUCLEOTIDE SEQUENCE [LARGE SCALE GENOMIC DNA]</scope>
    <source>
        <strain evidence="5 6">12CR55</strain>
    </source>
</reference>
<dbReference type="InterPro" id="IPR051782">
    <property type="entry name" value="ABC_Transporter_VariousFunc"/>
</dbReference>
<organism evidence="5 6">
    <name type="scientific">Paenibacillus woosongensis</name>
    <dbReference type="NCBI Taxonomy" id="307580"/>
    <lineage>
        <taxon>Bacteria</taxon>
        <taxon>Bacillati</taxon>
        <taxon>Bacillota</taxon>
        <taxon>Bacilli</taxon>
        <taxon>Bacillales</taxon>
        <taxon>Paenibacillaceae</taxon>
        <taxon>Paenibacillus</taxon>
    </lineage>
</organism>
<dbReference type="InterPro" id="IPR003439">
    <property type="entry name" value="ABC_transporter-like_ATP-bd"/>
</dbReference>
<evidence type="ECO:0000259" key="4">
    <source>
        <dbReference type="PROSITE" id="PS50893"/>
    </source>
</evidence>
<evidence type="ECO:0000313" key="5">
    <source>
        <dbReference type="EMBL" id="MUG47706.1"/>
    </source>
</evidence>
<dbReference type="InterPro" id="IPR003593">
    <property type="entry name" value="AAA+_ATPase"/>
</dbReference>
<dbReference type="CDD" id="cd03230">
    <property type="entry name" value="ABC_DR_subfamily_A"/>
    <property type="match status" value="1"/>
</dbReference>
<sequence>MIFIATILSLSKISKRAEEKIILSDVSFDILPGSIIGFLGPNGAGKTTTLKIAAGLVKPTSGEVLVRGVSLTEQRKVAKQMMTFIPDNPLLYDELTGKEYIRFFMDLFAVDVPAKKVEDEIERFRFQTEYNKQILHYSLGNRKKLALLCAMLRRSPLLLLDEYISGLDPVNSILIREILREYVKGGNSILLSTHQLDIVKSFCDGAIFINEGSIVDRRTLPEILQDNDSIESYFLSQLQSSETAQKGIR</sequence>
<evidence type="ECO:0000256" key="3">
    <source>
        <dbReference type="ARBA" id="ARBA00022840"/>
    </source>
</evidence>
<name>A0A7X2Z572_9BACL</name>
<dbReference type="EMBL" id="WNZW01000015">
    <property type="protein sequence ID" value="MUG47706.1"/>
    <property type="molecule type" value="Genomic_DNA"/>
</dbReference>
<keyword evidence="3 5" id="KW-0067">ATP-binding</keyword>
<accession>A0A7X2Z572</accession>
<evidence type="ECO:0000313" key="6">
    <source>
        <dbReference type="Proteomes" id="UP000447876"/>
    </source>
</evidence>
<dbReference type="GO" id="GO:0016887">
    <property type="term" value="F:ATP hydrolysis activity"/>
    <property type="evidence" value="ECO:0007669"/>
    <property type="project" value="InterPro"/>
</dbReference>
<dbReference type="GO" id="GO:0005524">
    <property type="term" value="F:ATP binding"/>
    <property type="evidence" value="ECO:0007669"/>
    <property type="project" value="UniProtKB-KW"/>
</dbReference>
<dbReference type="Proteomes" id="UP000447876">
    <property type="component" value="Unassembled WGS sequence"/>
</dbReference>
<dbReference type="PROSITE" id="PS00211">
    <property type="entry name" value="ABC_TRANSPORTER_1"/>
    <property type="match status" value="1"/>
</dbReference>
<protein>
    <submittedName>
        <fullName evidence="5">ATP-binding cassette domain-containing protein</fullName>
    </submittedName>
</protein>
<gene>
    <name evidence="5" type="ORF">GNP95_22410</name>
</gene>
<keyword evidence="1" id="KW-0813">Transport</keyword>
<evidence type="ECO:0000256" key="1">
    <source>
        <dbReference type="ARBA" id="ARBA00022448"/>
    </source>
</evidence>
<evidence type="ECO:0000256" key="2">
    <source>
        <dbReference type="ARBA" id="ARBA00022741"/>
    </source>
</evidence>
<comment type="caution">
    <text evidence="5">The sequence shown here is derived from an EMBL/GenBank/DDBJ whole genome shotgun (WGS) entry which is preliminary data.</text>
</comment>
<dbReference type="AlphaFoldDB" id="A0A7X2Z572"/>
<feature type="domain" description="ABC transporter" evidence="4">
    <location>
        <begin position="8"/>
        <end position="236"/>
    </location>
</feature>
<dbReference type="InterPro" id="IPR017871">
    <property type="entry name" value="ABC_transporter-like_CS"/>
</dbReference>
<dbReference type="PANTHER" id="PTHR42939">
    <property type="entry name" value="ABC TRANSPORTER ATP-BINDING PROTEIN ALBC-RELATED"/>
    <property type="match status" value="1"/>
</dbReference>
<dbReference type="PROSITE" id="PS50893">
    <property type="entry name" value="ABC_TRANSPORTER_2"/>
    <property type="match status" value="1"/>
</dbReference>
<dbReference type="RefSeq" id="WP_155613079.1">
    <property type="nucleotide sequence ID" value="NZ_WNZW01000015.1"/>
</dbReference>
<dbReference type="SUPFAM" id="SSF52540">
    <property type="entry name" value="P-loop containing nucleoside triphosphate hydrolases"/>
    <property type="match status" value="1"/>
</dbReference>
<dbReference type="Pfam" id="PF00005">
    <property type="entry name" value="ABC_tran"/>
    <property type="match status" value="1"/>
</dbReference>